<evidence type="ECO:0000313" key="2">
    <source>
        <dbReference type="Proteomes" id="UP000287651"/>
    </source>
</evidence>
<evidence type="ECO:0000313" key="1">
    <source>
        <dbReference type="EMBL" id="RRT35323.1"/>
    </source>
</evidence>
<organism evidence="1 2">
    <name type="scientific">Ensete ventricosum</name>
    <name type="common">Abyssinian banana</name>
    <name type="synonym">Musa ensete</name>
    <dbReference type="NCBI Taxonomy" id="4639"/>
    <lineage>
        <taxon>Eukaryota</taxon>
        <taxon>Viridiplantae</taxon>
        <taxon>Streptophyta</taxon>
        <taxon>Embryophyta</taxon>
        <taxon>Tracheophyta</taxon>
        <taxon>Spermatophyta</taxon>
        <taxon>Magnoliopsida</taxon>
        <taxon>Liliopsida</taxon>
        <taxon>Zingiberales</taxon>
        <taxon>Musaceae</taxon>
        <taxon>Ensete</taxon>
    </lineage>
</organism>
<protein>
    <submittedName>
        <fullName evidence="1">Uncharacterized protein</fullName>
    </submittedName>
</protein>
<accession>A0A426X767</accession>
<gene>
    <name evidence="1" type="ORF">B296_00038138</name>
</gene>
<name>A0A426X767_ENSVE</name>
<sequence>MRSRTRRVSRKNGSFINFVQCHARCRVSIGFSCTILEIQNTTHSKCIST</sequence>
<comment type="caution">
    <text evidence="1">The sequence shown here is derived from an EMBL/GenBank/DDBJ whole genome shotgun (WGS) entry which is preliminary data.</text>
</comment>
<dbReference type="Proteomes" id="UP000287651">
    <property type="component" value="Unassembled WGS sequence"/>
</dbReference>
<dbReference type="EMBL" id="AMZH03025218">
    <property type="protein sequence ID" value="RRT35323.1"/>
    <property type="molecule type" value="Genomic_DNA"/>
</dbReference>
<dbReference type="AlphaFoldDB" id="A0A426X767"/>
<proteinExistence type="predicted"/>
<reference evidence="1 2" key="1">
    <citation type="journal article" date="2014" name="Agronomy (Basel)">
        <title>A Draft Genome Sequence for Ensete ventricosum, the Drought-Tolerant Tree Against Hunger.</title>
        <authorList>
            <person name="Harrison J."/>
            <person name="Moore K.A."/>
            <person name="Paszkiewicz K."/>
            <person name="Jones T."/>
            <person name="Grant M."/>
            <person name="Ambacheew D."/>
            <person name="Muzemil S."/>
            <person name="Studholme D.J."/>
        </authorList>
    </citation>
    <scope>NUCLEOTIDE SEQUENCE [LARGE SCALE GENOMIC DNA]</scope>
</reference>